<comment type="caution">
    <text evidence="1">The sequence shown here is derived from an EMBL/GenBank/DDBJ whole genome shotgun (WGS) entry which is preliminary data.</text>
</comment>
<reference evidence="1" key="1">
    <citation type="journal article" date="2014" name="Front. Microbiol.">
        <title>High frequency of phylogenetically diverse reductive dehalogenase-homologous genes in deep subseafloor sedimentary metagenomes.</title>
        <authorList>
            <person name="Kawai M."/>
            <person name="Futagami T."/>
            <person name="Toyoda A."/>
            <person name="Takaki Y."/>
            <person name="Nishi S."/>
            <person name="Hori S."/>
            <person name="Arai W."/>
            <person name="Tsubouchi T."/>
            <person name="Morono Y."/>
            <person name="Uchiyama I."/>
            <person name="Ito T."/>
            <person name="Fujiyama A."/>
            <person name="Inagaki F."/>
            <person name="Takami H."/>
        </authorList>
    </citation>
    <scope>NUCLEOTIDE SEQUENCE</scope>
    <source>
        <strain evidence="1">Expedition CK06-06</strain>
    </source>
</reference>
<accession>X0Z3P8</accession>
<feature type="non-terminal residue" evidence="1">
    <location>
        <position position="1"/>
    </location>
</feature>
<evidence type="ECO:0000313" key="1">
    <source>
        <dbReference type="EMBL" id="GAG55048.1"/>
    </source>
</evidence>
<sequence length="93" mass="10624">QRFLGKRFESNFEVVEFEPNKISRFRSTSGPIKVEGSYTFESVEGGTKFTQSMLGEPQQGFFKIADAISTKMYKRQLSAYLRNLKDLLEAKAS</sequence>
<dbReference type="Gene3D" id="3.30.530.20">
    <property type="match status" value="1"/>
</dbReference>
<dbReference type="InterPro" id="IPR023393">
    <property type="entry name" value="START-like_dom_sf"/>
</dbReference>
<dbReference type="EMBL" id="BART01003295">
    <property type="protein sequence ID" value="GAG55048.1"/>
    <property type="molecule type" value="Genomic_DNA"/>
</dbReference>
<protein>
    <recommendedName>
        <fullName evidence="2">SRPBCC family protein</fullName>
    </recommendedName>
</protein>
<organism evidence="1">
    <name type="scientific">marine sediment metagenome</name>
    <dbReference type="NCBI Taxonomy" id="412755"/>
    <lineage>
        <taxon>unclassified sequences</taxon>
        <taxon>metagenomes</taxon>
        <taxon>ecological metagenomes</taxon>
    </lineage>
</organism>
<name>X0Z3P8_9ZZZZ</name>
<evidence type="ECO:0008006" key="2">
    <source>
        <dbReference type="Google" id="ProtNLM"/>
    </source>
</evidence>
<gene>
    <name evidence="1" type="ORF">S01H4_09235</name>
</gene>
<dbReference type="SUPFAM" id="SSF55961">
    <property type="entry name" value="Bet v1-like"/>
    <property type="match status" value="1"/>
</dbReference>
<dbReference type="AlphaFoldDB" id="X0Z3P8"/>
<proteinExistence type="predicted"/>